<name>A0ABS5VZD5_9BACT</name>
<feature type="chain" id="PRO_5045521542" description="DUF4397 domain-containing protein" evidence="1">
    <location>
        <begin position="22"/>
        <end position="251"/>
    </location>
</feature>
<feature type="signal peptide" evidence="1">
    <location>
        <begin position="1"/>
        <end position="21"/>
    </location>
</feature>
<evidence type="ECO:0000313" key="2">
    <source>
        <dbReference type="EMBL" id="MBT1706114.1"/>
    </source>
</evidence>
<gene>
    <name evidence="2" type="ORF">KK060_22675</name>
</gene>
<keyword evidence="3" id="KW-1185">Reference proteome</keyword>
<comment type="caution">
    <text evidence="2">The sequence shown here is derived from an EMBL/GenBank/DDBJ whole genome shotgun (WGS) entry which is preliminary data.</text>
</comment>
<dbReference type="EMBL" id="JAHESD010000083">
    <property type="protein sequence ID" value="MBT1706114.1"/>
    <property type="molecule type" value="Genomic_DNA"/>
</dbReference>
<organism evidence="2 3">
    <name type="scientific">Chryseosolibacter indicus</name>
    <dbReference type="NCBI Taxonomy" id="2782351"/>
    <lineage>
        <taxon>Bacteria</taxon>
        <taxon>Pseudomonadati</taxon>
        <taxon>Bacteroidota</taxon>
        <taxon>Cytophagia</taxon>
        <taxon>Cytophagales</taxon>
        <taxon>Chryseotaleaceae</taxon>
        <taxon>Chryseosolibacter</taxon>
    </lineage>
</organism>
<accession>A0ABS5VZD5</accession>
<proteinExistence type="predicted"/>
<sequence length="251" mass="27222">MKNYISSAVLACIVLAMVSCSEDKVVPQTEDAVISINSHQDSAVDYDYETLSNGTVRFSFENNTGHAITGELIRIGGTFENGIILTDFAVPADGTYSYVDDNVWPGKTYQYIFSYSTAGSSGYIWFTDEVIPVSDIPALGHFTIIAPSVDDVYDLVTDGYTVTLGGANIGVEANADKTRSVIFYLNGKKFKDNAAPFALFGDDNGDYHRGRLKNGTYTLMAIAYPKKNGKGVPGDTATVNFNVNNIYQDGQ</sequence>
<dbReference type="PROSITE" id="PS51257">
    <property type="entry name" value="PROKAR_LIPOPROTEIN"/>
    <property type="match status" value="1"/>
</dbReference>
<reference evidence="2 3" key="1">
    <citation type="submission" date="2021-05" db="EMBL/GenBank/DDBJ databases">
        <title>A Polyphasic approach of four new species of the genus Ohtaekwangia: Ohtaekwangia histidinii sp. nov., Ohtaekwangia cretensis sp. nov., Ohtaekwangia indiensis sp. nov., Ohtaekwangia reichenbachii sp. nov. from diverse environment.</title>
        <authorList>
            <person name="Octaviana S."/>
        </authorList>
    </citation>
    <scope>NUCLEOTIDE SEQUENCE [LARGE SCALE GENOMIC DNA]</scope>
    <source>
        <strain evidence="2 3">PWU20</strain>
    </source>
</reference>
<protein>
    <recommendedName>
        <fullName evidence="4">DUF4397 domain-containing protein</fullName>
    </recommendedName>
</protein>
<evidence type="ECO:0008006" key="4">
    <source>
        <dbReference type="Google" id="ProtNLM"/>
    </source>
</evidence>
<dbReference type="Proteomes" id="UP000772618">
    <property type="component" value="Unassembled WGS sequence"/>
</dbReference>
<keyword evidence="1" id="KW-0732">Signal</keyword>
<evidence type="ECO:0000313" key="3">
    <source>
        <dbReference type="Proteomes" id="UP000772618"/>
    </source>
</evidence>
<dbReference type="RefSeq" id="WP_254157045.1">
    <property type="nucleotide sequence ID" value="NZ_JAHESD010000083.1"/>
</dbReference>
<evidence type="ECO:0000256" key="1">
    <source>
        <dbReference type="SAM" id="SignalP"/>
    </source>
</evidence>